<reference evidence="12" key="1">
    <citation type="submission" date="2023-03" db="EMBL/GenBank/DDBJ databases">
        <title>Massive genome expansion in bonnet fungi (Mycena s.s.) driven by repeated elements and novel gene families across ecological guilds.</title>
        <authorList>
            <consortium name="Lawrence Berkeley National Laboratory"/>
            <person name="Harder C.B."/>
            <person name="Miyauchi S."/>
            <person name="Viragh M."/>
            <person name="Kuo A."/>
            <person name="Thoen E."/>
            <person name="Andreopoulos B."/>
            <person name="Lu D."/>
            <person name="Skrede I."/>
            <person name="Drula E."/>
            <person name="Henrissat B."/>
            <person name="Morin E."/>
            <person name="Kohler A."/>
            <person name="Barry K."/>
            <person name="LaButti K."/>
            <person name="Morin E."/>
            <person name="Salamov A."/>
            <person name="Lipzen A."/>
            <person name="Mereny Z."/>
            <person name="Hegedus B."/>
            <person name="Baldrian P."/>
            <person name="Stursova M."/>
            <person name="Weitz H."/>
            <person name="Taylor A."/>
            <person name="Grigoriev I.V."/>
            <person name="Nagy L.G."/>
            <person name="Martin F."/>
            <person name="Kauserud H."/>
        </authorList>
    </citation>
    <scope>NUCLEOTIDE SEQUENCE</scope>
    <source>
        <strain evidence="12">CBHHK002</strain>
    </source>
</reference>
<gene>
    <name evidence="12" type="ORF">DFH08DRAFT_917366</name>
</gene>
<dbReference type="AlphaFoldDB" id="A0AAD7EGN5"/>
<comment type="pathway">
    <text evidence="2">Secondary metabolite biosynthesis.</text>
</comment>
<proteinExistence type="inferred from homology"/>
<evidence type="ECO:0000313" key="13">
    <source>
        <dbReference type="Proteomes" id="UP001218218"/>
    </source>
</evidence>
<dbReference type="InterPro" id="IPR002401">
    <property type="entry name" value="Cyt_P450_E_grp-I"/>
</dbReference>
<dbReference type="Gene3D" id="1.10.630.10">
    <property type="entry name" value="Cytochrome P450"/>
    <property type="match status" value="1"/>
</dbReference>
<evidence type="ECO:0000256" key="1">
    <source>
        <dbReference type="ARBA" id="ARBA00001971"/>
    </source>
</evidence>
<dbReference type="EMBL" id="JARIHO010000054">
    <property type="protein sequence ID" value="KAJ7319221.1"/>
    <property type="molecule type" value="Genomic_DNA"/>
</dbReference>
<dbReference type="GO" id="GO:0004497">
    <property type="term" value="F:monooxygenase activity"/>
    <property type="evidence" value="ECO:0007669"/>
    <property type="project" value="UniProtKB-KW"/>
</dbReference>
<keyword evidence="13" id="KW-1185">Reference proteome</keyword>
<organism evidence="12 13">
    <name type="scientific">Mycena albidolilacea</name>
    <dbReference type="NCBI Taxonomy" id="1033008"/>
    <lineage>
        <taxon>Eukaryota</taxon>
        <taxon>Fungi</taxon>
        <taxon>Dikarya</taxon>
        <taxon>Basidiomycota</taxon>
        <taxon>Agaricomycotina</taxon>
        <taxon>Agaricomycetes</taxon>
        <taxon>Agaricomycetidae</taxon>
        <taxon>Agaricales</taxon>
        <taxon>Marasmiineae</taxon>
        <taxon>Mycenaceae</taxon>
        <taxon>Mycena</taxon>
    </lineage>
</organism>
<dbReference type="PANTHER" id="PTHR46300">
    <property type="entry name" value="P450, PUTATIVE (EUROFUNG)-RELATED-RELATED"/>
    <property type="match status" value="1"/>
</dbReference>
<keyword evidence="7 9" id="KW-0408">Iron</keyword>
<dbReference type="InterPro" id="IPR036396">
    <property type="entry name" value="Cyt_P450_sf"/>
</dbReference>
<dbReference type="CDD" id="cd11065">
    <property type="entry name" value="CYP64-like"/>
    <property type="match status" value="1"/>
</dbReference>
<evidence type="ECO:0000313" key="12">
    <source>
        <dbReference type="EMBL" id="KAJ7319221.1"/>
    </source>
</evidence>
<keyword evidence="6 10" id="KW-0560">Oxidoreductase</keyword>
<dbReference type="PRINTS" id="PR00463">
    <property type="entry name" value="EP450I"/>
</dbReference>
<evidence type="ECO:0000256" key="7">
    <source>
        <dbReference type="ARBA" id="ARBA00023004"/>
    </source>
</evidence>
<dbReference type="PROSITE" id="PS00086">
    <property type="entry name" value="CYTOCHROME_P450"/>
    <property type="match status" value="1"/>
</dbReference>
<dbReference type="GO" id="GO:0005506">
    <property type="term" value="F:iron ion binding"/>
    <property type="evidence" value="ECO:0007669"/>
    <property type="project" value="InterPro"/>
</dbReference>
<evidence type="ECO:0000256" key="6">
    <source>
        <dbReference type="ARBA" id="ARBA00023002"/>
    </source>
</evidence>
<dbReference type="PRINTS" id="PR00385">
    <property type="entry name" value="P450"/>
</dbReference>
<dbReference type="InterPro" id="IPR017972">
    <property type="entry name" value="Cyt_P450_CS"/>
</dbReference>
<feature type="transmembrane region" description="Helical" evidence="11">
    <location>
        <begin position="6"/>
        <end position="24"/>
    </location>
</feature>
<feature type="binding site" description="axial binding residue" evidence="9">
    <location>
        <position position="472"/>
    </location>
    <ligand>
        <name>heme</name>
        <dbReference type="ChEBI" id="CHEBI:30413"/>
    </ligand>
    <ligandPart>
        <name>Fe</name>
        <dbReference type="ChEBI" id="CHEBI:18248"/>
    </ligandPart>
</feature>
<dbReference type="SUPFAM" id="SSF48264">
    <property type="entry name" value="Cytochrome P450"/>
    <property type="match status" value="1"/>
</dbReference>
<keyword evidence="11" id="KW-0472">Membrane</keyword>
<keyword evidence="11" id="KW-1133">Transmembrane helix</keyword>
<evidence type="ECO:0000256" key="8">
    <source>
        <dbReference type="ARBA" id="ARBA00023033"/>
    </source>
</evidence>
<name>A0AAD7EGN5_9AGAR</name>
<comment type="caution">
    <text evidence="12">The sequence shown here is derived from an EMBL/GenBank/DDBJ whole genome shotgun (WGS) entry which is preliminary data.</text>
</comment>
<evidence type="ECO:0000256" key="11">
    <source>
        <dbReference type="SAM" id="Phobius"/>
    </source>
</evidence>
<accession>A0AAD7EGN5</accession>
<evidence type="ECO:0000256" key="2">
    <source>
        <dbReference type="ARBA" id="ARBA00005179"/>
    </source>
</evidence>
<dbReference type="GO" id="GO:0020037">
    <property type="term" value="F:heme binding"/>
    <property type="evidence" value="ECO:0007669"/>
    <property type="project" value="InterPro"/>
</dbReference>
<dbReference type="GO" id="GO:0016705">
    <property type="term" value="F:oxidoreductase activity, acting on paired donors, with incorporation or reduction of molecular oxygen"/>
    <property type="evidence" value="ECO:0007669"/>
    <property type="project" value="InterPro"/>
</dbReference>
<keyword evidence="11" id="KW-0812">Transmembrane</keyword>
<keyword evidence="5 9" id="KW-0479">Metal-binding</keyword>
<dbReference type="Proteomes" id="UP001218218">
    <property type="component" value="Unassembled WGS sequence"/>
</dbReference>
<evidence type="ECO:0000256" key="9">
    <source>
        <dbReference type="PIRSR" id="PIRSR602401-1"/>
    </source>
</evidence>
<evidence type="ECO:0000256" key="5">
    <source>
        <dbReference type="ARBA" id="ARBA00022723"/>
    </source>
</evidence>
<dbReference type="InterPro" id="IPR050364">
    <property type="entry name" value="Cytochrome_P450_fung"/>
</dbReference>
<comment type="cofactor">
    <cofactor evidence="1 9">
        <name>heme</name>
        <dbReference type="ChEBI" id="CHEBI:30413"/>
    </cofactor>
</comment>
<evidence type="ECO:0000256" key="4">
    <source>
        <dbReference type="ARBA" id="ARBA00022617"/>
    </source>
</evidence>
<dbReference type="PANTHER" id="PTHR46300:SF7">
    <property type="entry name" value="P450, PUTATIVE (EUROFUNG)-RELATED"/>
    <property type="match status" value="1"/>
</dbReference>
<sequence length="547" mass="61598">MALAPLSMLLYFVCTSTTILLLYLGHRSRKNLLPLPPGPRRLPLIGHLLAIPSSYEWETYMTWSQQYNSDILHLNVVGTSVIVLSSMQTAIDLLEKRSDKYSHRPPMPMVNELMGWDFHFGTLAAGPQSIQHVDMFTRIHKIWRNLRRQFYKTFNPTAVLKQYPKEHAACHELLRRLVRDPENFVHHIRHMAGEVILWAAYGIVVRPENDPHVKRAEDAMRAMAHAIIPGRFLVDSIPALKYLPEWFPGAGFKRLAREWRELSELMIDAPFAEVKRNMVGGNLSKSSTRGNAVFSQAAGTAPISFTSTQLGKIRHPDEERAVKEVAGAMYVSGVDTTASTISYFVLAMLSNPDAQRKAQEEIDSVVGDGRLPNFADEAFLPYVSSLVKEVFRWIPSGPVAVPHFIEAEDEYHGYRIPAKSIVMANVWAIFHDETTYPDSHSFKPERWLLDGKPNLALGSPLDAAFGFGRRVCPGKQFAYSSVWITIASILATFDITKAADENGDIIEPTYEYLSAMVTQPLPFKCSITPRSAETERLISQTILFENA</sequence>
<dbReference type="InterPro" id="IPR001128">
    <property type="entry name" value="Cyt_P450"/>
</dbReference>
<keyword evidence="4 9" id="KW-0349">Heme</keyword>
<comment type="similarity">
    <text evidence="3 10">Belongs to the cytochrome P450 family.</text>
</comment>
<evidence type="ECO:0000256" key="3">
    <source>
        <dbReference type="ARBA" id="ARBA00010617"/>
    </source>
</evidence>
<dbReference type="Pfam" id="PF00067">
    <property type="entry name" value="p450"/>
    <property type="match status" value="1"/>
</dbReference>
<evidence type="ECO:0000256" key="10">
    <source>
        <dbReference type="RuleBase" id="RU000461"/>
    </source>
</evidence>
<protein>
    <submittedName>
        <fullName evidence="12">Cytochrome P450</fullName>
    </submittedName>
</protein>
<keyword evidence="8 10" id="KW-0503">Monooxygenase</keyword>